<protein>
    <submittedName>
        <fullName evidence="2">Uncharacterized protein</fullName>
    </submittedName>
</protein>
<dbReference type="RefSeq" id="WP_201633603.1">
    <property type="nucleotide sequence ID" value="NZ_JAEQNB010000002.1"/>
</dbReference>
<accession>A0ABS1J8T6</accession>
<keyword evidence="3" id="KW-1185">Reference proteome</keyword>
<evidence type="ECO:0000256" key="1">
    <source>
        <dbReference type="SAM" id="Phobius"/>
    </source>
</evidence>
<gene>
    <name evidence="2" type="ORF">JJB07_08480</name>
</gene>
<evidence type="ECO:0000313" key="2">
    <source>
        <dbReference type="EMBL" id="MBL0386686.1"/>
    </source>
</evidence>
<keyword evidence="1" id="KW-1133">Transmembrane helix</keyword>
<organism evidence="2 3">
    <name type="scientific">Tumebacillus amylolyticus</name>
    <dbReference type="NCBI Taxonomy" id="2801339"/>
    <lineage>
        <taxon>Bacteria</taxon>
        <taxon>Bacillati</taxon>
        <taxon>Bacillota</taxon>
        <taxon>Bacilli</taxon>
        <taxon>Bacillales</taxon>
        <taxon>Alicyclobacillaceae</taxon>
        <taxon>Tumebacillus</taxon>
    </lineage>
</organism>
<reference evidence="2 3" key="1">
    <citation type="submission" date="2021-01" db="EMBL/GenBank/DDBJ databases">
        <title>Tumebacillus sp. strain ITR2 16S ribosomal RNA gene Genome sequencing and assembly.</title>
        <authorList>
            <person name="Kang M."/>
        </authorList>
    </citation>
    <scope>NUCLEOTIDE SEQUENCE [LARGE SCALE GENOMIC DNA]</scope>
    <source>
        <strain evidence="2 3">ITR2</strain>
    </source>
</reference>
<feature type="transmembrane region" description="Helical" evidence="1">
    <location>
        <begin position="36"/>
        <end position="53"/>
    </location>
</feature>
<dbReference type="Proteomes" id="UP000602284">
    <property type="component" value="Unassembled WGS sequence"/>
</dbReference>
<name>A0ABS1J8T6_9BACL</name>
<proteinExistence type="predicted"/>
<dbReference type="EMBL" id="JAEQNB010000002">
    <property type="protein sequence ID" value="MBL0386686.1"/>
    <property type="molecule type" value="Genomic_DNA"/>
</dbReference>
<keyword evidence="1" id="KW-0472">Membrane</keyword>
<evidence type="ECO:0000313" key="3">
    <source>
        <dbReference type="Proteomes" id="UP000602284"/>
    </source>
</evidence>
<keyword evidence="1" id="KW-0812">Transmembrane</keyword>
<sequence length="73" mass="8431">MAKFAPFFNTLLFTLVATLGVSRILAHTPVSPYLPYINVLISALIVLFFYRKMKISIERYYQASARRRRSSNS</sequence>
<comment type="caution">
    <text evidence="2">The sequence shown here is derived from an EMBL/GenBank/DDBJ whole genome shotgun (WGS) entry which is preliminary data.</text>
</comment>